<feature type="compositionally biased region" description="Low complexity" evidence="1">
    <location>
        <begin position="70"/>
        <end position="105"/>
    </location>
</feature>
<evidence type="ECO:0000256" key="1">
    <source>
        <dbReference type="SAM" id="MobiDB-lite"/>
    </source>
</evidence>
<evidence type="ECO:0000313" key="3">
    <source>
        <dbReference type="Proteomes" id="UP001266305"/>
    </source>
</evidence>
<dbReference type="EMBL" id="JASSZA010000001">
    <property type="protein sequence ID" value="KAK2121328.1"/>
    <property type="molecule type" value="Genomic_DNA"/>
</dbReference>
<organism evidence="2 3">
    <name type="scientific">Saguinus oedipus</name>
    <name type="common">Cotton-top tamarin</name>
    <name type="synonym">Oedipomidas oedipus</name>
    <dbReference type="NCBI Taxonomy" id="9490"/>
    <lineage>
        <taxon>Eukaryota</taxon>
        <taxon>Metazoa</taxon>
        <taxon>Chordata</taxon>
        <taxon>Craniata</taxon>
        <taxon>Vertebrata</taxon>
        <taxon>Euteleostomi</taxon>
        <taxon>Mammalia</taxon>
        <taxon>Eutheria</taxon>
        <taxon>Euarchontoglires</taxon>
        <taxon>Primates</taxon>
        <taxon>Haplorrhini</taxon>
        <taxon>Platyrrhini</taxon>
        <taxon>Cebidae</taxon>
        <taxon>Callitrichinae</taxon>
        <taxon>Saguinus</taxon>
    </lineage>
</organism>
<gene>
    <name evidence="2" type="ORF">P7K49_002714</name>
</gene>
<reference evidence="2 3" key="1">
    <citation type="submission" date="2023-05" db="EMBL/GenBank/DDBJ databases">
        <title>B98-5 Cell Line De Novo Hybrid Assembly: An Optical Mapping Approach.</title>
        <authorList>
            <person name="Kananen K."/>
            <person name="Auerbach J.A."/>
            <person name="Kautto E."/>
            <person name="Blachly J.S."/>
        </authorList>
    </citation>
    <scope>NUCLEOTIDE SEQUENCE [LARGE SCALE GENOMIC DNA]</scope>
    <source>
        <strain evidence="2">B95-8</strain>
        <tissue evidence="2">Cell line</tissue>
    </source>
</reference>
<proteinExistence type="predicted"/>
<feature type="compositionally biased region" description="Basic residues" evidence="1">
    <location>
        <begin position="115"/>
        <end position="126"/>
    </location>
</feature>
<feature type="compositionally biased region" description="Pro residues" evidence="1">
    <location>
        <begin position="130"/>
        <end position="145"/>
    </location>
</feature>
<sequence length="209" mass="21732">MAVSLPSPGLALRLGTEWLSRSRLCPEAGASSWAQRHGEPLPASGELGCPEAPSSAASREQEPETEQRPSPRAAHAAPGAFRARPFPVAAPSLPTRPPARAASRPGRTEPGSQRCSRRAGGRRGRAHPASPSPSARPPPPAPPLPTRKEPRGARAPPSGGPPGVHLSSTPCALPRGSLWEAGCQLRGVLLRDIDWETEARATVLDAAGT</sequence>
<accession>A0ABQ9WKS5</accession>
<name>A0ABQ9WKS5_SAGOE</name>
<protein>
    <submittedName>
        <fullName evidence="2">Uncharacterized protein</fullName>
    </submittedName>
</protein>
<feature type="region of interest" description="Disordered" evidence="1">
    <location>
        <begin position="26"/>
        <end position="175"/>
    </location>
</feature>
<evidence type="ECO:0000313" key="2">
    <source>
        <dbReference type="EMBL" id="KAK2121328.1"/>
    </source>
</evidence>
<keyword evidence="3" id="KW-1185">Reference proteome</keyword>
<dbReference type="Proteomes" id="UP001266305">
    <property type="component" value="Unassembled WGS sequence"/>
</dbReference>
<comment type="caution">
    <text evidence="2">The sequence shown here is derived from an EMBL/GenBank/DDBJ whole genome shotgun (WGS) entry which is preliminary data.</text>
</comment>
<feature type="compositionally biased region" description="Basic and acidic residues" evidence="1">
    <location>
        <begin position="59"/>
        <end position="69"/>
    </location>
</feature>